<dbReference type="EMBL" id="MDJY01000058">
    <property type="protein sequence ID" value="OUE19511.1"/>
    <property type="molecule type" value="Genomic_DNA"/>
</dbReference>
<evidence type="ECO:0000313" key="8">
    <source>
        <dbReference type="EMBL" id="OUE19511.1"/>
    </source>
</evidence>
<dbReference type="GO" id="GO:0000967">
    <property type="term" value="P:rRNA 5'-end processing"/>
    <property type="evidence" value="ECO:0007669"/>
    <property type="project" value="UniProtKB-UniRule"/>
</dbReference>
<sequence>MRLGARIAVDVGKARIGLARSDPHGLIATPVETVPRDATGSADVRRILEVAAEADCVELVVGLPLALSGRATASTDDAEGFARRLADATDIPVRLVDERLSTVSAQSALRSSGRGSRKQRPVIDQVAAVIILQHALESERTAGSPPGGLVPRNRVDPDRHA</sequence>
<dbReference type="InterPro" id="IPR005227">
    <property type="entry name" value="YqgF"/>
</dbReference>
<feature type="domain" description="YqgF/RNase H-like" evidence="7">
    <location>
        <begin position="4"/>
        <end position="105"/>
    </location>
</feature>
<dbReference type="InterPro" id="IPR012337">
    <property type="entry name" value="RNaseH-like_sf"/>
</dbReference>
<dbReference type="NCBIfam" id="TIGR00250">
    <property type="entry name" value="RNAse_H_YqgF"/>
    <property type="match status" value="1"/>
</dbReference>
<name>A0A251Y5G4_9MICO</name>
<protein>
    <recommendedName>
        <fullName evidence="5">Putative pre-16S rRNA nuclease</fullName>
        <ecNumber evidence="5">3.1.-.-</ecNumber>
    </recommendedName>
</protein>
<dbReference type="PANTHER" id="PTHR33317:SF4">
    <property type="entry name" value="POLYNUCLEOTIDYL TRANSFERASE, RIBONUCLEASE H-LIKE SUPERFAMILY PROTEIN"/>
    <property type="match status" value="1"/>
</dbReference>
<dbReference type="GO" id="GO:0016788">
    <property type="term" value="F:hydrolase activity, acting on ester bonds"/>
    <property type="evidence" value="ECO:0007669"/>
    <property type="project" value="UniProtKB-UniRule"/>
</dbReference>
<evidence type="ECO:0000256" key="4">
    <source>
        <dbReference type="ARBA" id="ARBA00022801"/>
    </source>
</evidence>
<evidence type="ECO:0000256" key="3">
    <source>
        <dbReference type="ARBA" id="ARBA00022722"/>
    </source>
</evidence>
<dbReference type="HAMAP" id="MF_00651">
    <property type="entry name" value="Nuclease_YqgF"/>
    <property type="match status" value="1"/>
</dbReference>
<dbReference type="InterPro" id="IPR037027">
    <property type="entry name" value="YqgF/RNaseH-like_dom_sf"/>
</dbReference>
<reference evidence="8 9" key="1">
    <citation type="submission" date="2016-08" db="EMBL/GenBank/DDBJ databases">
        <title>Genome sequence of Clavibacter michiganensis spp strain CFBP8017.</title>
        <authorList>
            <person name="Thapa S.P."/>
            <person name="Coaker G."/>
            <person name="Jacques M.-A."/>
        </authorList>
    </citation>
    <scope>NUCLEOTIDE SEQUENCE [LARGE SCALE GENOMIC DNA]</scope>
    <source>
        <strain evidence="8">CFBP8017</strain>
    </source>
</reference>
<accession>A0A251Y5G4</accession>
<dbReference type="GO" id="GO:0004518">
    <property type="term" value="F:nuclease activity"/>
    <property type="evidence" value="ECO:0007669"/>
    <property type="project" value="UniProtKB-KW"/>
</dbReference>
<dbReference type="CDD" id="cd16964">
    <property type="entry name" value="YqgF"/>
    <property type="match status" value="1"/>
</dbReference>
<dbReference type="GO" id="GO:0005829">
    <property type="term" value="C:cytosol"/>
    <property type="evidence" value="ECO:0007669"/>
    <property type="project" value="TreeGrafter"/>
</dbReference>
<comment type="subcellular location">
    <subcellularLocation>
        <location evidence="5">Cytoplasm</location>
    </subcellularLocation>
</comment>
<dbReference type="Pfam" id="PF03652">
    <property type="entry name" value="RuvX"/>
    <property type="match status" value="1"/>
</dbReference>
<gene>
    <name evidence="8" type="primary">yrrK</name>
    <name evidence="8" type="ORF">BFL36_12005</name>
</gene>
<dbReference type="RefSeq" id="WP_086518161.1">
    <property type="nucleotide sequence ID" value="NZ_MDJY01000058.1"/>
</dbReference>
<evidence type="ECO:0000256" key="2">
    <source>
        <dbReference type="ARBA" id="ARBA00022517"/>
    </source>
</evidence>
<comment type="caution">
    <text evidence="8">The sequence shown here is derived from an EMBL/GenBank/DDBJ whole genome shotgun (WGS) entry which is preliminary data.</text>
</comment>
<dbReference type="InterPro" id="IPR006641">
    <property type="entry name" value="YqgF/RNaseH-like_dom"/>
</dbReference>
<evidence type="ECO:0000256" key="6">
    <source>
        <dbReference type="SAM" id="MobiDB-lite"/>
    </source>
</evidence>
<dbReference type="AlphaFoldDB" id="A0A251Y5G4"/>
<dbReference type="Gene3D" id="3.30.420.140">
    <property type="entry name" value="YqgF/RNase H-like domain"/>
    <property type="match status" value="1"/>
</dbReference>
<keyword evidence="4 5" id="KW-0378">Hydrolase</keyword>
<evidence type="ECO:0000313" key="9">
    <source>
        <dbReference type="Proteomes" id="UP000195011"/>
    </source>
</evidence>
<proteinExistence type="inferred from homology"/>
<comment type="similarity">
    <text evidence="5">Belongs to the YqgF HJR family.</text>
</comment>
<dbReference type="SUPFAM" id="SSF53098">
    <property type="entry name" value="Ribonuclease H-like"/>
    <property type="match status" value="1"/>
</dbReference>
<dbReference type="EC" id="3.1.-.-" evidence="5"/>
<evidence type="ECO:0000256" key="1">
    <source>
        <dbReference type="ARBA" id="ARBA00022490"/>
    </source>
</evidence>
<organism evidence="8 9">
    <name type="scientific">Clavibacter michiganensis</name>
    <dbReference type="NCBI Taxonomy" id="28447"/>
    <lineage>
        <taxon>Bacteria</taxon>
        <taxon>Bacillati</taxon>
        <taxon>Actinomycetota</taxon>
        <taxon>Actinomycetes</taxon>
        <taxon>Micrococcales</taxon>
        <taxon>Microbacteriaceae</taxon>
        <taxon>Clavibacter</taxon>
    </lineage>
</organism>
<keyword evidence="1 5" id="KW-0963">Cytoplasm</keyword>
<keyword evidence="3 5" id="KW-0540">Nuclease</keyword>
<dbReference type="Proteomes" id="UP000195011">
    <property type="component" value="Unassembled WGS sequence"/>
</dbReference>
<evidence type="ECO:0000256" key="5">
    <source>
        <dbReference type="HAMAP-Rule" id="MF_00651"/>
    </source>
</evidence>
<dbReference type="PANTHER" id="PTHR33317">
    <property type="entry name" value="POLYNUCLEOTIDYL TRANSFERASE, RIBONUCLEASE H-LIKE SUPERFAMILY PROTEIN"/>
    <property type="match status" value="1"/>
</dbReference>
<dbReference type="SMART" id="SM00732">
    <property type="entry name" value="YqgFc"/>
    <property type="match status" value="1"/>
</dbReference>
<feature type="region of interest" description="Disordered" evidence="6">
    <location>
        <begin position="139"/>
        <end position="161"/>
    </location>
</feature>
<keyword evidence="2 5" id="KW-0690">Ribosome biogenesis</keyword>
<comment type="function">
    <text evidence="5">Could be a nuclease involved in processing of the 5'-end of pre-16S rRNA.</text>
</comment>
<evidence type="ECO:0000259" key="7">
    <source>
        <dbReference type="SMART" id="SM00732"/>
    </source>
</evidence>